<dbReference type="InterPro" id="IPR046960">
    <property type="entry name" value="PPR_At4g14850-like_plant"/>
</dbReference>
<evidence type="ECO:0000256" key="1">
    <source>
        <dbReference type="PROSITE-ProRule" id="PRU00708"/>
    </source>
</evidence>
<dbReference type="Pfam" id="PF14432">
    <property type="entry name" value="DYW_deaminase"/>
    <property type="match status" value="1"/>
</dbReference>
<dbReference type="PROSITE" id="PS51375">
    <property type="entry name" value="PPR"/>
    <property type="match status" value="1"/>
</dbReference>
<dbReference type="PANTHER" id="PTHR47926:SF395">
    <property type="entry name" value="TETRATRICOPEPTIDE-LIKE HELICAL DOMAIN, DYW DOMAIN PROTEIN-RELATED"/>
    <property type="match status" value="1"/>
</dbReference>
<dbReference type="Pfam" id="PF01535">
    <property type="entry name" value="PPR"/>
    <property type="match status" value="1"/>
</dbReference>
<dbReference type="GO" id="GO:0003723">
    <property type="term" value="F:RNA binding"/>
    <property type="evidence" value="ECO:0007669"/>
    <property type="project" value="InterPro"/>
</dbReference>
<dbReference type="InterPro" id="IPR002885">
    <property type="entry name" value="PPR_rpt"/>
</dbReference>
<feature type="repeat" description="PPR" evidence="1">
    <location>
        <begin position="85"/>
        <end position="115"/>
    </location>
</feature>
<feature type="domain" description="DYW" evidence="2">
    <location>
        <begin position="314"/>
        <end position="391"/>
    </location>
</feature>
<evidence type="ECO:0000313" key="3">
    <source>
        <dbReference type="EMBL" id="NDV32133.1"/>
    </source>
</evidence>
<name>A0A6B2L510_9EUKA</name>
<dbReference type="InterPro" id="IPR032867">
    <property type="entry name" value="DYW_dom"/>
</dbReference>
<dbReference type="AlphaFoldDB" id="A0A6B2L510"/>
<accession>A0A6B2L510</accession>
<dbReference type="GO" id="GO:0009451">
    <property type="term" value="P:RNA modification"/>
    <property type="evidence" value="ECO:0007669"/>
    <property type="project" value="InterPro"/>
</dbReference>
<evidence type="ECO:0000259" key="2">
    <source>
        <dbReference type="Pfam" id="PF14432"/>
    </source>
</evidence>
<dbReference type="Pfam" id="PF13041">
    <property type="entry name" value="PPR_2"/>
    <property type="match status" value="1"/>
</dbReference>
<protein>
    <recommendedName>
        <fullName evidence="2">DYW domain-containing protein</fullName>
    </recommendedName>
</protein>
<sequence length="402" mass="45859">MLVLMEKCKVGGNQKPFEISCNVLLSLCATMPSLYYGERVYELYQKQGFKNVMVEGAAMLMFGNCGELEQSKKIFENLKKDGLLDVFGWNTYIKCLTANSQYEEALKVFSELKEKIKPNSITIVAVLQACSYGGLVDAAREIWKEFSNIRNIIMKNCMVDVLSRNGFLDEAESLLREEGTHDIFGLCSLLGACVNYKDLKRGLRIGHEIIQKNPNENFKTYDALIKLCEVCGENEEKMKIEALRKSNNPVKIIKKAEIEVDGKIHTFQQGNFSHPKSKEIRNKLHQVYQKLIKNGCDNLFPALWRTSPTLSTEAKINTMLYHHSEKVAICFGLISTPPGSVLRINAHDFPLHWRKHSAIKQIAKLYNRKILLRERSHVHCFTPDGECSCQDKPYQKAPEKQV</sequence>
<proteinExistence type="predicted"/>
<dbReference type="PANTHER" id="PTHR47926">
    <property type="entry name" value="PENTATRICOPEPTIDE REPEAT-CONTAINING PROTEIN"/>
    <property type="match status" value="1"/>
</dbReference>
<dbReference type="InterPro" id="IPR011990">
    <property type="entry name" value="TPR-like_helical_dom_sf"/>
</dbReference>
<dbReference type="Gene3D" id="1.25.40.10">
    <property type="entry name" value="Tetratricopeptide repeat domain"/>
    <property type="match status" value="2"/>
</dbReference>
<dbReference type="NCBIfam" id="TIGR00756">
    <property type="entry name" value="PPR"/>
    <property type="match status" value="1"/>
</dbReference>
<dbReference type="GO" id="GO:0008270">
    <property type="term" value="F:zinc ion binding"/>
    <property type="evidence" value="ECO:0007669"/>
    <property type="project" value="InterPro"/>
</dbReference>
<dbReference type="EMBL" id="GIBP01003164">
    <property type="protein sequence ID" value="NDV32133.1"/>
    <property type="molecule type" value="Transcribed_RNA"/>
</dbReference>
<reference evidence="3" key="1">
    <citation type="journal article" date="2020" name="J. Eukaryot. Microbiol.">
        <title>De novo Sequencing, Assembly and Annotation of the Transcriptome for the Free-Living Testate Amoeba Arcella intermedia.</title>
        <authorList>
            <person name="Ribeiro G.M."/>
            <person name="Porfirio-Sousa A.L."/>
            <person name="Maurer-Alcala X.X."/>
            <person name="Katz L.A."/>
            <person name="Lahr D.J.G."/>
        </authorList>
    </citation>
    <scope>NUCLEOTIDE SEQUENCE</scope>
</reference>
<organism evidence="3">
    <name type="scientific">Arcella intermedia</name>
    <dbReference type="NCBI Taxonomy" id="1963864"/>
    <lineage>
        <taxon>Eukaryota</taxon>
        <taxon>Amoebozoa</taxon>
        <taxon>Tubulinea</taxon>
        <taxon>Elardia</taxon>
        <taxon>Arcellinida</taxon>
        <taxon>Sphaerothecina</taxon>
        <taxon>Arcellidae</taxon>
        <taxon>Arcella</taxon>
    </lineage>
</organism>